<keyword evidence="1" id="KW-1133">Transmembrane helix</keyword>
<keyword evidence="1" id="KW-0812">Transmembrane</keyword>
<accession>A0A7I4XT10</accession>
<evidence type="ECO:0000313" key="3">
    <source>
        <dbReference type="Proteomes" id="UP000025227"/>
    </source>
</evidence>
<dbReference type="OMA" id="DHEICAQ"/>
<sequence length="344" mass="39755">MIRISLLFGIISGVNGIRILPETPIDFSIHLCTHQRRHAHGHMQYLPHPVRYCMTVKSSKSPRDLIRDRQGAIGITSSVIFTWRQVTSARQCRFGFQGYQGEYRLAPDFGAYEECQYVLSRYSHALSEVLARDGPLSKTLRFNASEPDCPFIYLPTNYADYVSCSLKDNEWYVLDWQSSIRYETYHKGTYGVYYANHTTSFVFQPSDILLRNGTETEWLARLIHLETRTDGCEDASLLIRFHEYWPLTSTITIYYYIKDGQRISYDSHLVTASVNGWLQQDFSLIPEPGIHEVCVKLNGQPEIRHRVCRVVVDRAECPFPQSSNAAILPIFSFVYLIVVSLWIR</sequence>
<name>A0A7I4XT10_HAECO</name>
<organism evidence="3 4">
    <name type="scientific">Haemonchus contortus</name>
    <name type="common">Barber pole worm</name>
    <dbReference type="NCBI Taxonomy" id="6289"/>
    <lineage>
        <taxon>Eukaryota</taxon>
        <taxon>Metazoa</taxon>
        <taxon>Ecdysozoa</taxon>
        <taxon>Nematoda</taxon>
        <taxon>Chromadorea</taxon>
        <taxon>Rhabditida</taxon>
        <taxon>Rhabditina</taxon>
        <taxon>Rhabditomorpha</taxon>
        <taxon>Strongyloidea</taxon>
        <taxon>Trichostrongylidae</taxon>
        <taxon>Haemonchus</taxon>
    </lineage>
</organism>
<feature type="chain" id="PRO_5029587116" evidence="2">
    <location>
        <begin position="17"/>
        <end position="344"/>
    </location>
</feature>
<evidence type="ECO:0000256" key="1">
    <source>
        <dbReference type="SAM" id="Phobius"/>
    </source>
</evidence>
<keyword evidence="2" id="KW-0732">Signal</keyword>
<evidence type="ECO:0000256" key="2">
    <source>
        <dbReference type="SAM" id="SignalP"/>
    </source>
</evidence>
<keyword evidence="3" id="KW-1185">Reference proteome</keyword>
<feature type="transmembrane region" description="Helical" evidence="1">
    <location>
        <begin position="325"/>
        <end position="343"/>
    </location>
</feature>
<dbReference type="AlphaFoldDB" id="A0A7I4XT10"/>
<proteinExistence type="predicted"/>
<dbReference type="WBParaSite" id="HCON_00002540-00001">
    <property type="protein sequence ID" value="HCON_00002540-00001"/>
    <property type="gene ID" value="HCON_00002540"/>
</dbReference>
<keyword evidence="1" id="KW-0472">Membrane</keyword>
<reference evidence="4" key="1">
    <citation type="submission" date="2020-12" db="UniProtKB">
        <authorList>
            <consortium name="WormBaseParasite"/>
        </authorList>
    </citation>
    <scope>IDENTIFICATION</scope>
    <source>
        <strain evidence="4">MHco3</strain>
    </source>
</reference>
<dbReference type="OrthoDB" id="5783790at2759"/>
<evidence type="ECO:0000313" key="4">
    <source>
        <dbReference type="WBParaSite" id="HCON_00002540-00001"/>
    </source>
</evidence>
<feature type="signal peptide" evidence="2">
    <location>
        <begin position="1"/>
        <end position="16"/>
    </location>
</feature>
<dbReference type="Proteomes" id="UP000025227">
    <property type="component" value="Unplaced"/>
</dbReference>
<protein>
    <submittedName>
        <fullName evidence="4">Glycoprotein</fullName>
    </submittedName>
</protein>